<dbReference type="SUPFAM" id="SSF50475">
    <property type="entry name" value="FMN-binding split barrel"/>
    <property type="match status" value="1"/>
</dbReference>
<gene>
    <name evidence="2" type="ORF">F6B42_05500</name>
</gene>
<dbReference type="Proteomes" id="UP000327039">
    <property type="component" value="Unassembled WGS sequence"/>
</dbReference>
<dbReference type="PANTHER" id="PTHR34818:SF1">
    <property type="entry name" value="PROTEIN BLI-3"/>
    <property type="match status" value="1"/>
</dbReference>
<dbReference type="RefSeq" id="WP_150418527.1">
    <property type="nucleotide sequence ID" value="NZ_VYRZ01000001.1"/>
</dbReference>
<dbReference type="InterPro" id="IPR012349">
    <property type="entry name" value="Split_barrel_FMN-bd"/>
</dbReference>
<feature type="domain" description="General stress protein FMN-binding split barrel" evidence="1">
    <location>
        <begin position="10"/>
        <end position="154"/>
    </location>
</feature>
<dbReference type="InterPro" id="IPR038725">
    <property type="entry name" value="YdaG_split_barrel_FMN-bd"/>
</dbReference>
<evidence type="ECO:0000313" key="2">
    <source>
        <dbReference type="EMBL" id="KAA9089897.1"/>
    </source>
</evidence>
<dbReference type="PANTHER" id="PTHR34818">
    <property type="entry name" value="PROTEIN BLI-3"/>
    <property type="match status" value="1"/>
</dbReference>
<reference evidence="3" key="1">
    <citation type="submission" date="2019-09" db="EMBL/GenBank/DDBJ databases">
        <title>Mumia zhuanghuii sp. nov. isolated from the intestinal contents of plateau pika (Ochotona curzoniae) in the Qinghai-Tibet plateau of China.</title>
        <authorList>
            <person name="Tian Z."/>
        </authorList>
    </citation>
    <scope>NUCLEOTIDE SEQUENCE [LARGE SCALE GENOMIC DNA]</scope>
    <source>
        <strain evidence="3">DSM 25564</strain>
    </source>
</reference>
<evidence type="ECO:0000313" key="3">
    <source>
        <dbReference type="Proteomes" id="UP000327039"/>
    </source>
</evidence>
<evidence type="ECO:0000259" key="1">
    <source>
        <dbReference type="Pfam" id="PF16242"/>
    </source>
</evidence>
<name>A0A5J5IVH7_9MICO</name>
<dbReference type="Pfam" id="PF16242">
    <property type="entry name" value="Pyrid_ox_like"/>
    <property type="match status" value="1"/>
</dbReference>
<dbReference type="OrthoDB" id="1432662at2"/>
<sequence length="163" mass="17530">MTEASHDDDPRTTLTELLPDFRFAMVTTTDGDGKLTSRPLTVQEAEFDGDLWFIVGRGSSVVEHVRSRPGVGVSLSTNDAWVSLAGDAEVVDDLGRLRDFWSNAVDAWFPKGPEDPEVTLLKVGAVSGQYWSSAGGRIATLVGLVKSKLTGEPYEGSSGKTEL</sequence>
<dbReference type="Gene3D" id="2.30.110.10">
    <property type="entry name" value="Electron Transport, Fmn-binding Protein, Chain A"/>
    <property type="match status" value="1"/>
</dbReference>
<dbReference type="EMBL" id="VYRZ01000001">
    <property type="protein sequence ID" value="KAA9089897.1"/>
    <property type="molecule type" value="Genomic_DNA"/>
</dbReference>
<proteinExistence type="predicted"/>
<dbReference type="InterPro" id="IPR052917">
    <property type="entry name" value="Stress-Dev_Protein"/>
</dbReference>
<organism evidence="2 3">
    <name type="scientific">Microbacterium radiodurans</name>
    <dbReference type="NCBI Taxonomy" id="661398"/>
    <lineage>
        <taxon>Bacteria</taxon>
        <taxon>Bacillati</taxon>
        <taxon>Actinomycetota</taxon>
        <taxon>Actinomycetes</taxon>
        <taxon>Micrococcales</taxon>
        <taxon>Microbacteriaceae</taxon>
        <taxon>Microbacterium</taxon>
    </lineage>
</organism>
<keyword evidence="3" id="KW-1185">Reference proteome</keyword>
<accession>A0A5J5IVH7</accession>
<protein>
    <submittedName>
        <fullName evidence="2">Pyridoxamine 5'-phosphate oxidase</fullName>
    </submittedName>
</protein>
<dbReference type="AlphaFoldDB" id="A0A5J5IVH7"/>
<comment type="caution">
    <text evidence="2">The sequence shown here is derived from an EMBL/GenBank/DDBJ whole genome shotgun (WGS) entry which is preliminary data.</text>
</comment>